<dbReference type="PROSITE" id="PS51762">
    <property type="entry name" value="GH16_2"/>
    <property type="match status" value="1"/>
</dbReference>
<accession>A0A6A6IZB9</accession>
<dbReference type="Pfam" id="PF00722">
    <property type="entry name" value="Glyco_hydro_16"/>
    <property type="match status" value="1"/>
</dbReference>
<dbReference type="GeneID" id="54589445"/>
<keyword evidence="4" id="KW-0378">Hydrolase</keyword>
<dbReference type="InterPro" id="IPR013320">
    <property type="entry name" value="ConA-like_dom_sf"/>
</dbReference>
<feature type="chain" id="PRO_5025462911" evidence="2">
    <location>
        <begin position="25"/>
        <end position="389"/>
    </location>
</feature>
<dbReference type="SUPFAM" id="SSF49899">
    <property type="entry name" value="Concanavalin A-like lectins/glucanases"/>
    <property type="match status" value="1"/>
</dbReference>
<keyword evidence="2" id="KW-0732">Signal</keyword>
<dbReference type="EMBL" id="ML987189">
    <property type="protein sequence ID" value="KAF2255706.1"/>
    <property type="molecule type" value="Genomic_DNA"/>
</dbReference>
<dbReference type="GO" id="GO:0005975">
    <property type="term" value="P:carbohydrate metabolic process"/>
    <property type="evidence" value="ECO:0007669"/>
    <property type="project" value="InterPro"/>
</dbReference>
<proteinExistence type="predicted"/>
<feature type="domain" description="GH16" evidence="3">
    <location>
        <begin position="95"/>
        <end position="319"/>
    </location>
</feature>
<dbReference type="GO" id="GO:0004553">
    <property type="term" value="F:hydrolase activity, hydrolyzing O-glycosyl compounds"/>
    <property type="evidence" value="ECO:0007669"/>
    <property type="project" value="InterPro"/>
</dbReference>
<keyword evidence="1" id="KW-0812">Transmembrane</keyword>
<feature type="signal peptide" evidence="2">
    <location>
        <begin position="1"/>
        <end position="24"/>
    </location>
</feature>
<protein>
    <submittedName>
        <fullName evidence="4">Glycoside hydrolase family 16 protein</fullName>
    </submittedName>
</protein>
<dbReference type="AlphaFoldDB" id="A0A6A6IZB9"/>
<evidence type="ECO:0000259" key="3">
    <source>
        <dbReference type="PROSITE" id="PS51762"/>
    </source>
</evidence>
<evidence type="ECO:0000256" key="2">
    <source>
        <dbReference type="SAM" id="SignalP"/>
    </source>
</evidence>
<name>A0A6A6IZB9_9PLEO</name>
<dbReference type="PANTHER" id="PTHR38121:SF4">
    <property type="entry name" value="GH16 DOMAIN-CONTAINING PROTEIN-RELATED"/>
    <property type="match status" value="1"/>
</dbReference>
<dbReference type="InterPro" id="IPR000757">
    <property type="entry name" value="Beta-glucanase-like"/>
</dbReference>
<reference evidence="4" key="1">
    <citation type="journal article" date="2020" name="Stud. Mycol.">
        <title>101 Dothideomycetes genomes: a test case for predicting lifestyles and emergence of pathogens.</title>
        <authorList>
            <person name="Haridas S."/>
            <person name="Albert R."/>
            <person name="Binder M."/>
            <person name="Bloem J."/>
            <person name="Labutti K."/>
            <person name="Salamov A."/>
            <person name="Andreopoulos B."/>
            <person name="Baker S."/>
            <person name="Barry K."/>
            <person name="Bills G."/>
            <person name="Bluhm B."/>
            <person name="Cannon C."/>
            <person name="Castanera R."/>
            <person name="Culley D."/>
            <person name="Daum C."/>
            <person name="Ezra D."/>
            <person name="Gonzalez J."/>
            <person name="Henrissat B."/>
            <person name="Kuo A."/>
            <person name="Liang C."/>
            <person name="Lipzen A."/>
            <person name="Lutzoni F."/>
            <person name="Magnuson J."/>
            <person name="Mondo S."/>
            <person name="Nolan M."/>
            <person name="Ohm R."/>
            <person name="Pangilinan J."/>
            <person name="Park H.-J."/>
            <person name="Ramirez L."/>
            <person name="Alfaro M."/>
            <person name="Sun H."/>
            <person name="Tritt A."/>
            <person name="Yoshinaga Y."/>
            <person name="Zwiers L.-H."/>
            <person name="Turgeon B."/>
            <person name="Goodwin S."/>
            <person name="Spatafora J."/>
            <person name="Crous P."/>
            <person name="Grigoriev I."/>
        </authorList>
    </citation>
    <scope>NUCLEOTIDE SEQUENCE</scope>
    <source>
        <strain evidence="4">CBS 122368</strain>
    </source>
</reference>
<dbReference type="OrthoDB" id="4388755at2759"/>
<evidence type="ECO:0000313" key="5">
    <source>
        <dbReference type="Proteomes" id="UP000800094"/>
    </source>
</evidence>
<dbReference type="RefSeq" id="XP_033690710.1">
    <property type="nucleotide sequence ID" value="XM_033836115.1"/>
</dbReference>
<dbReference type="CDD" id="cd00413">
    <property type="entry name" value="Glyco_hydrolase_16"/>
    <property type="match status" value="1"/>
</dbReference>
<evidence type="ECO:0000313" key="4">
    <source>
        <dbReference type="EMBL" id="KAF2255706.1"/>
    </source>
</evidence>
<feature type="transmembrane region" description="Helical" evidence="1">
    <location>
        <begin position="364"/>
        <end position="388"/>
    </location>
</feature>
<organism evidence="4 5">
    <name type="scientific">Trematosphaeria pertusa</name>
    <dbReference type="NCBI Taxonomy" id="390896"/>
    <lineage>
        <taxon>Eukaryota</taxon>
        <taxon>Fungi</taxon>
        <taxon>Dikarya</taxon>
        <taxon>Ascomycota</taxon>
        <taxon>Pezizomycotina</taxon>
        <taxon>Dothideomycetes</taxon>
        <taxon>Pleosporomycetidae</taxon>
        <taxon>Pleosporales</taxon>
        <taxon>Massarineae</taxon>
        <taxon>Trematosphaeriaceae</taxon>
        <taxon>Trematosphaeria</taxon>
    </lineage>
</organism>
<evidence type="ECO:0000256" key="1">
    <source>
        <dbReference type="SAM" id="Phobius"/>
    </source>
</evidence>
<keyword evidence="5" id="KW-1185">Reference proteome</keyword>
<keyword evidence="1" id="KW-1133">Transmembrane helix</keyword>
<dbReference type="PANTHER" id="PTHR38121">
    <property type="entry name" value="GH16 DOMAIN-CONTAINING PROTEIN"/>
    <property type="match status" value="1"/>
</dbReference>
<keyword evidence="1" id="KW-0472">Membrane</keyword>
<dbReference type="Proteomes" id="UP000800094">
    <property type="component" value="Unassembled WGS sequence"/>
</dbReference>
<sequence>MVYRLPPLGSVLVPLTLFLQTALSAGDYTTSNNTTPHDNTENCTCYVVNSGADSNTPEYFQYYRFFDFRNLADEPGQYVDAPPLVNDTQDAGDEDVWDANILNSDAWNTDWGIQNWSKPATEDFPTRMVNSPANIFISQNDDENDALTWLTLRTTRLEDFQSAAEIENEQKNVMHVSMRMYAKVTGSKGAVAGFFTFFDDTNESDIEILTDDPTDVIRYTNQPAVDKEGNEVAAASLAPDRLPAWDDWQTHRIDWLPKNSYWYLNDKQVAANTYSVPRKPSGLVVNMWSDGGEWSGNMSVGDSAEFHIQWIEMTFNTSGPVEGAPGGNKKRDLEILETRKDKGCKVVCKIDGVKTVGTPEVVSVAMAAGVSVSWGLLAFVGLVSLLAAL</sequence>
<dbReference type="Gene3D" id="2.60.120.200">
    <property type="match status" value="1"/>
</dbReference>
<gene>
    <name evidence="4" type="ORF">BU26DRAFT_6260</name>
</gene>